<sequence>MSAEPTKQPSLYARKLLQKISALSPSASTESRQTLANWIVFNRKKADGLSEGILLSIGKALEQQDEQSSARILLLLRIVHQVFMLNCPLAAGDDNSADIEDKWEKSAQLRQKIAESNAVLLLKALANSSMRSEGQAEVDNMMDAWTKYNIFGPTLLDECKKGWTNNVPKDDAADSQEMDADKPPESTAESAKSEPDDSAEGPVELAASSKLDAEGSSIGMPVDAGKIPEDPVKNTPTVAAKADASSEAASEDAAPKRGSFANLGADAEIDYDGVDEAKVEPQEFLDAVKVISSIQIARDIGSDATMSISSVLSGIPPEVSVACSKILDQKSKGEAQTPVQDAISGDVLANLPSELLDMDLKRARQTIQSYREAIRQQRRARLHCLHLLMQSRCSFGSLDAARAFCGGEDGGEVDMNSVLRKLDSRRVALTDAMALEGLDVEEDDAEEERRMERDLKLPTWFPGQGGQGTEGMGMEQPAAKKAKFENI</sequence>
<evidence type="ECO:0008006" key="4">
    <source>
        <dbReference type="Google" id="ProtNLM"/>
    </source>
</evidence>
<dbReference type="OMA" id="KEWDDAN"/>
<feature type="compositionally biased region" description="Low complexity" evidence="1">
    <location>
        <begin position="239"/>
        <end position="252"/>
    </location>
</feature>
<evidence type="ECO:0000313" key="3">
    <source>
        <dbReference type="Proteomes" id="UP000266841"/>
    </source>
</evidence>
<reference evidence="2 3" key="1">
    <citation type="journal article" date="2012" name="Genome Biol.">
        <title>Genome and low-iron response of an oceanic diatom adapted to chronic iron limitation.</title>
        <authorList>
            <person name="Lommer M."/>
            <person name="Specht M."/>
            <person name="Roy A.S."/>
            <person name="Kraemer L."/>
            <person name="Andreson R."/>
            <person name="Gutowska M.A."/>
            <person name="Wolf J."/>
            <person name="Bergner S.V."/>
            <person name="Schilhabel M.B."/>
            <person name="Klostermeier U.C."/>
            <person name="Beiko R.G."/>
            <person name="Rosenstiel P."/>
            <person name="Hippler M."/>
            <person name="Laroche J."/>
        </authorList>
    </citation>
    <scope>NUCLEOTIDE SEQUENCE [LARGE SCALE GENOMIC DNA]</scope>
    <source>
        <strain evidence="2 3">CCMP1005</strain>
    </source>
</reference>
<evidence type="ECO:0000256" key="1">
    <source>
        <dbReference type="SAM" id="MobiDB-lite"/>
    </source>
</evidence>
<dbReference type="EMBL" id="AGNL01047732">
    <property type="protein sequence ID" value="EJK46481.1"/>
    <property type="molecule type" value="Genomic_DNA"/>
</dbReference>
<dbReference type="eggNOG" id="ENOG502SR52">
    <property type="taxonomic scope" value="Eukaryota"/>
</dbReference>
<keyword evidence="3" id="KW-1185">Reference proteome</keyword>
<comment type="caution">
    <text evidence="2">The sequence shown here is derived from an EMBL/GenBank/DDBJ whole genome shotgun (WGS) entry which is preliminary data.</text>
</comment>
<name>K0RBL3_THAOC</name>
<proteinExistence type="predicted"/>
<dbReference type="Proteomes" id="UP000266841">
    <property type="component" value="Unassembled WGS sequence"/>
</dbReference>
<protein>
    <recommendedName>
        <fullName evidence="4">CID domain-containing protein</fullName>
    </recommendedName>
</protein>
<dbReference type="AlphaFoldDB" id="K0RBL3"/>
<gene>
    <name evidence="2" type="ORF">THAOC_34848</name>
</gene>
<accession>K0RBL3</accession>
<organism evidence="2 3">
    <name type="scientific">Thalassiosira oceanica</name>
    <name type="common">Marine diatom</name>
    <dbReference type="NCBI Taxonomy" id="159749"/>
    <lineage>
        <taxon>Eukaryota</taxon>
        <taxon>Sar</taxon>
        <taxon>Stramenopiles</taxon>
        <taxon>Ochrophyta</taxon>
        <taxon>Bacillariophyta</taxon>
        <taxon>Coscinodiscophyceae</taxon>
        <taxon>Thalassiosirophycidae</taxon>
        <taxon>Thalassiosirales</taxon>
        <taxon>Thalassiosiraceae</taxon>
        <taxon>Thalassiosira</taxon>
    </lineage>
</organism>
<dbReference type="InterPro" id="IPR008942">
    <property type="entry name" value="ENTH_VHS"/>
</dbReference>
<dbReference type="Gene3D" id="1.25.40.90">
    <property type="match status" value="1"/>
</dbReference>
<feature type="region of interest" description="Disordered" evidence="1">
    <location>
        <begin position="451"/>
        <end position="487"/>
    </location>
</feature>
<dbReference type="OrthoDB" id="44483at2759"/>
<feature type="region of interest" description="Disordered" evidence="1">
    <location>
        <begin position="166"/>
        <end position="259"/>
    </location>
</feature>
<evidence type="ECO:0000313" key="2">
    <source>
        <dbReference type="EMBL" id="EJK46481.1"/>
    </source>
</evidence>